<accession>A0ACB5PS71</accession>
<dbReference type="Proteomes" id="UP000605392">
    <property type="component" value="Unassembled WGS sequence"/>
</dbReference>
<evidence type="ECO:0000313" key="2">
    <source>
        <dbReference type="Proteomes" id="UP000605392"/>
    </source>
</evidence>
<name>A0ACB5PS71_9BACT</name>
<keyword evidence="2" id="KW-1185">Reference proteome</keyword>
<comment type="caution">
    <text evidence="1">The sequence shown here is derived from an EMBL/GenBank/DDBJ whole genome shotgun (WGS) entry which is preliminary data.</text>
</comment>
<gene>
    <name evidence="1" type="ORF">GCM10011375_22130</name>
</gene>
<reference evidence="1 2" key="1">
    <citation type="journal article" date="2019" name="Int. J. Syst. Evol. Microbiol.">
        <title>The Global Catalogue of Microorganisms (GCM) 10K type strain sequencing project: providing services to taxonomists for standard genome sequencing and annotation.</title>
        <authorList>
            <consortium name="The Broad Institute Genomics Platform"/>
            <consortium name="The Broad Institute Genome Sequencing Center for Infectious Disease"/>
            <person name="Wu L."/>
            <person name="Ma J."/>
        </authorList>
    </citation>
    <scope>NUCLEOTIDE SEQUENCE [LARGE SCALE GENOMIC DNA]</scope>
    <source>
        <strain evidence="1 2">CGMCC 1.12720</strain>
    </source>
</reference>
<proteinExistence type="predicted"/>
<evidence type="ECO:0000313" key="1">
    <source>
        <dbReference type="EMBL" id="GGF66690.1"/>
    </source>
</evidence>
<keyword evidence="1" id="KW-0418">Kinase</keyword>
<keyword evidence="1" id="KW-0808">Transferase</keyword>
<sequence>MNKQESSDELNLSNLLFKFGRYWYLFVIIPIVLLAATWLKVQTTSPVYRFHSTIQLADRATPGSRNVQERLTPTESLNNLTSVEDEISVLSSASLVQQTLKKLDFEVSYFDVTNSFLNKLGDLKIQEHYQDAGYTVKLDTIAPQVTGVSLFLELRPDGFYHIQGEADKAYLTDMRTGTVLETIDDFTINEVVRPGQLLRTPHLTLTITPTDSVRSLPKVAKRYFVINHPDALVGEYQGKLIVEPTERFARVLRLTSKGSVASKETRFLNTLMETYVLNDLVDKNRKGSKTFEFIESQITKVADSLRRSEAALASFRASRGMVDVGVQSSSGIGKISELESQKAQLLATRRTYESVLSALRTNSSEEAVSTWASAGVNDPVLDNQLSDLAQLTSQRAGLAVSANDDNPVLQALDSRIQSRRQSLQRSLGGLIRSSDATLADITNRLASIKTAINQMPENERQMARLRTQSTLNDQNYNFLMQKRTEAALMLATNVSDKKIVDRAQLSDSTPESPKGKQLYMFAVLAGLMLPAGFLLLRDRTAQTVQSADELKRVTNAPFLGLIADAGRKIRLARMEMPRSAVTESFRTVRVNLQYVAAGPDRRVIGFTSSTSGEGKTFCCTNLAAELALSGKRTILIETDMRKPTVAGYFGFDSRHAGLSSYLNGECSLAEAIQQPDIPNLTILAAGPIPENALELLEMPRMATLIAELRKSYDYVIVDAPPLGLVSEYYILNQYTDVTIFVVRHRYTQRNMLSQVQDLAQRQTGNQQLYVLLNGVNFSSTYEYRYKRESAYYTA</sequence>
<dbReference type="EMBL" id="BMFN01000002">
    <property type="protein sequence ID" value="GGF66690.1"/>
    <property type="molecule type" value="Genomic_DNA"/>
</dbReference>
<protein>
    <submittedName>
        <fullName evidence="1">Tyrosine protein kinase</fullName>
    </submittedName>
</protein>
<organism evidence="1 2">
    <name type="scientific">Hymenobacter qilianensis</name>
    <dbReference type="NCBI Taxonomy" id="1385715"/>
    <lineage>
        <taxon>Bacteria</taxon>
        <taxon>Pseudomonadati</taxon>
        <taxon>Bacteroidota</taxon>
        <taxon>Cytophagia</taxon>
        <taxon>Cytophagales</taxon>
        <taxon>Hymenobacteraceae</taxon>
        <taxon>Hymenobacter</taxon>
    </lineage>
</organism>